<organism evidence="3 4">
    <name type="scientific">Terricaulis silvestris</name>
    <dbReference type="NCBI Taxonomy" id="2686094"/>
    <lineage>
        <taxon>Bacteria</taxon>
        <taxon>Pseudomonadati</taxon>
        <taxon>Pseudomonadota</taxon>
        <taxon>Alphaproteobacteria</taxon>
        <taxon>Caulobacterales</taxon>
        <taxon>Caulobacteraceae</taxon>
        <taxon>Terricaulis</taxon>
    </lineage>
</organism>
<evidence type="ECO:0000259" key="2">
    <source>
        <dbReference type="Pfam" id="PF12172"/>
    </source>
</evidence>
<name>A0A6I6MS00_9CAUL</name>
<feature type="domain" description="ChsH2 C-terminal OB-fold" evidence="1">
    <location>
        <begin position="76"/>
        <end position="139"/>
    </location>
</feature>
<dbReference type="InterPro" id="IPR002878">
    <property type="entry name" value="ChsH2_C"/>
</dbReference>
<keyword evidence="4" id="KW-1185">Reference proteome</keyword>
<protein>
    <submittedName>
        <fullName evidence="3">Putative nucleic-acid-binding protein containing a Zn-ribbon</fullName>
    </submittedName>
</protein>
<dbReference type="PANTHER" id="PTHR34075">
    <property type="entry name" value="BLR3430 PROTEIN"/>
    <property type="match status" value="1"/>
</dbReference>
<dbReference type="Gene3D" id="6.10.30.10">
    <property type="match status" value="1"/>
</dbReference>
<dbReference type="Proteomes" id="UP000431269">
    <property type="component" value="Chromosome"/>
</dbReference>
<dbReference type="InterPro" id="IPR022002">
    <property type="entry name" value="ChsH2_Znr"/>
</dbReference>
<reference evidence="4" key="1">
    <citation type="submission" date="2019-12" db="EMBL/GenBank/DDBJ databases">
        <title>Complete genome of Terracaulis silvestris 0127_4.</title>
        <authorList>
            <person name="Vieira S."/>
            <person name="Riedel T."/>
            <person name="Sproer C."/>
            <person name="Pascual J."/>
            <person name="Boedeker C."/>
            <person name="Overmann J."/>
        </authorList>
    </citation>
    <scope>NUCLEOTIDE SEQUENCE [LARGE SCALE GENOMIC DNA]</scope>
    <source>
        <strain evidence="4">0127_4</strain>
    </source>
</reference>
<dbReference type="PANTHER" id="PTHR34075:SF5">
    <property type="entry name" value="BLR3430 PROTEIN"/>
    <property type="match status" value="1"/>
</dbReference>
<dbReference type="SUPFAM" id="SSF50249">
    <property type="entry name" value="Nucleic acid-binding proteins"/>
    <property type="match status" value="1"/>
</dbReference>
<dbReference type="EMBL" id="CP047045">
    <property type="protein sequence ID" value="QGZ96196.1"/>
    <property type="molecule type" value="Genomic_DNA"/>
</dbReference>
<dbReference type="AlphaFoldDB" id="A0A6I6MS00"/>
<proteinExistence type="predicted"/>
<dbReference type="Pfam" id="PF12172">
    <property type="entry name" value="zf-ChsH2"/>
    <property type="match status" value="1"/>
</dbReference>
<evidence type="ECO:0000259" key="1">
    <source>
        <dbReference type="Pfam" id="PF01796"/>
    </source>
</evidence>
<dbReference type="InterPro" id="IPR052513">
    <property type="entry name" value="Thioester_dehydratase-like"/>
</dbReference>
<evidence type="ECO:0000313" key="4">
    <source>
        <dbReference type="Proteomes" id="UP000431269"/>
    </source>
</evidence>
<gene>
    <name evidence="3" type="ORF">DSM104635_03054</name>
</gene>
<dbReference type="InterPro" id="IPR012340">
    <property type="entry name" value="NA-bd_OB-fold"/>
</dbReference>
<dbReference type="KEGG" id="tsv:DSM104635_03054"/>
<sequence length="155" mass="17252">MSASAAAITRAKRGRRPNVLEAPLTTYELTPTPLTQPFWDAARAGKLLVQQCNACAKKFFRPEIACPHCRSRDWEWVESNGRGKLYSFSVMHRAPSPAFKAPFIFAAVEMDEGWTLFSNLIGLEIEDAAIGMPLEVCFHKLSDDLTVPLFRPAAP</sequence>
<evidence type="ECO:0000313" key="3">
    <source>
        <dbReference type="EMBL" id="QGZ96196.1"/>
    </source>
</evidence>
<accession>A0A6I6MS00</accession>
<dbReference type="Pfam" id="PF01796">
    <property type="entry name" value="OB_ChsH2_C"/>
    <property type="match status" value="1"/>
</dbReference>
<feature type="domain" description="ChsH2 rubredoxin-like zinc ribbon" evidence="2">
    <location>
        <begin position="39"/>
        <end position="75"/>
    </location>
</feature>